<organism evidence="1 2">
    <name type="scientific">Klebsiella pneumoniae 30684/NJST258_2</name>
    <dbReference type="NCBI Taxonomy" id="1420013"/>
    <lineage>
        <taxon>Bacteria</taxon>
        <taxon>Pseudomonadati</taxon>
        <taxon>Pseudomonadota</taxon>
        <taxon>Gammaproteobacteria</taxon>
        <taxon>Enterobacterales</taxon>
        <taxon>Enterobacteriaceae</taxon>
        <taxon>Klebsiella/Raoultella group</taxon>
        <taxon>Klebsiella</taxon>
        <taxon>Klebsiella pneumoniae complex</taxon>
    </lineage>
</organism>
<dbReference type="EMBL" id="CP006918">
    <property type="protein sequence ID" value="AHM78662.1"/>
    <property type="molecule type" value="Genomic_DNA"/>
</dbReference>
<protein>
    <submittedName>
        <fullName evidence="1">Uncharacterized protein</fullName>
    </submittedName>
</protein>
<sequence length="225" mass="24271">MALAGKQLRESNGLVSAIDPLAAELRFEGVRRLMRRAQIGVNKDHRMGQHHVAAARRQRPPVLGGTDNLARLRAFSAGKIIPAIAKGTAHRPGVAGNAEAREGALQHSAQRMIDRFGGFAERLLHRPGEAKVDNARPLGHQTAAGAAKPYRPAARGKMRADRRQIRKLTIAPRHHQSLRRLPELGDGLAGAGFGKQRLFRLGGILAKLQRQRGGGKTARPAVGQG</sequence>
<dbReference type="KEGG" id="kps:KPNJ2_01882"/>
<proteinExistence type="predicted"/>
<dbReference type="Proteomes" id="UP000019586">
    <property type="component" value="Chromosome"/>
</dbReference>
<gene>
    <name evidence="1" type="ORF">KPNJ2_01882</name>
</gene>
<accession>W8UXN6</accession>
<reference evidence="1 2" key="1">
    <citation type="journal article" date="2014" name="Proc. Natl. Acad. Sci. U.S.A.">
        <title>Molecular dissection of the evolution of carbapenem-resistant multilocus sequence type 258 Klebsiella pneumoniae.</title>
        <authorList>
            <person name="Deleo F.R."/>
            <person name="Chen L."/>
            <person name="Porcella S.F."/>
            <person name="Martens C.A."/>
            <person name="Kobayashi S.D."/>
            <person name="Porter A.R."/>
            <person name="Chavda K.D."/>
            <person name="Jacobs M.R."/>
            <person name="Mathema B."/>
            <person name="Olsen R.J."/>
            <person name="Bonomo R.A."/>
            <person name="Musser J.M."/>
            <person name="Kreiswirth B.N."/>
        </authorList>
    </citation>
    <scope>NUCLEOTIDE SEQUENCE [LARGE SCALE GENOMIC DNA]</scope>
    <source>
        <strain evidence="1">30684/NJST258_2</strain>
    </source>
</reference>
<evidence type="ECO:0000313" key="1">
    <source>
        <dbReference type="EMBL" id="AHM78662.1"/>
    </source>
</evidence>
<evidence type="ECO:0000313" key="2">
    <source>
        <dbReference type="Proteomes" id="UP000019586"/>
    </source>
</evidence>
<dbReference type="HOGENOM" id="CLU_1228580_0_0_6"/>
<dbReference type="AlphaFoldDB" id="W8UXN6"/>
<name>W8UXN6_KLEPN</name>